<accession>D8U0T2</accession>
<keyword evidence="2" id="KW-1133">Transmembrane helix</keyword>
<keyword evidence="2" id="KW-0812">Transmembrane</keyword>
<dbReference type="OrthoDB" id="10667834at2759"/>
<feature type="transmembrane region" description="Helical" evidence="2">
    <location>
        <begin position="57"/>
        <end position="76"/>
    </location>
</feature>
<feature type="compositionally biased region" description="Low complexity" evidence="1">
    <location>
        <begin position="275"/>
        <end position="284"/>
    </location>
</feature>
<dbReference type="GeneID" id="9628549"/>
<keyword evidence="2" id="KW-0472">Membrane</keyword>
<feature type="compositionally biased region" description="Low complexity" evidence="1">
    <location>
        <begin position="310"/>
        <end position="322"/>
    </location>
</feature>
<dbReference type="STRING" id="3068.D8U0T2"/>
<gene>
    <name evidence="3" type="ORF">VOLCADRAFT_92915</name>
</gene>
<dbReference type="EMBL" id="GL378349">
    <property type="protein sequence ID" value="EFJ46694.1"/>
    <property type="molecule type" value="Genomic_DNA"/>
</dbReference>
<dbReference type="Gene3D" id="1.20.58.80">
    <property type="entry name" value="Phosphotransferase system, lactose/cellobiose-type IIA subunit"/>
    <property type="match status" value="1"/>
</dbReference>
<dbReference type="InParanoid" id="D8U0T2"/>
<dbReference type="RefSeq" id="XP_002952223.1">
    <property type="nucleotide sequence ID" value="XM_002952177.1"/>
</dbReference>
<reference evidence="3 4" key="1">
    <citation type="journal article" date="2010" name="Science">
        <title>Genomic analysis of organismal complexity in the multicellular green alga Volvox carteri.</title>
        <authorList>
            <person name="Prochnik S.E."/>
            <person name="Umen J."/>
            <person name="Nedelcu A.M."/>
            <person name="Hallmann A."/>
            <person name="Miller S.M."/>
            <person name="Nishii I."/>
            <person name="Ferris P."/>
            <person name="Kuo A."/>
            <person name="Mitros T."/>
            <person name="Fritz-Laylin L.K."/>
            <person name="Hellsten U."/>
            <person name="Chapman J."/>
            <person name="Simakov O."/>
            <person name="Rensing S.A."/>
            <person name="Terry A."/>
            <person name="Pangilinan J."/>
            <person name="Kapitonov V."/>
            <person name="Jurka J."/>
            <person name="Salamov A."/>
            <person name="Shapiro H."/>
            <person name="Schmutz J."/>
            <person name="Grimwood J."/>
            <person name="Lindquist E."/>
            <person name="Lucas S."/>
            <person name="Grigoriev I.V."/>
            <person name="Schmitt R."/>
            <person name="Kirk D."/>
            <person name="Rokhsar D.S."/>
        </authorList>
    </citation>
    <scope>NUCLEOTIDE SEQUENCE [LARGE SCALE GENOMIC DNA]</scope>
    <source>
        <strain evidence="4">f. Nagariensis / Eve</strain>
    </source>
</reference>
<evidence type="ECO:0000313" key="4">
    <source>
        <dbReference type="Proteomes" id="UP000001058"/>
    </source>
</evidence>
<evidence type="ECO:0000313" key="3">
    <source>
        <dbReference type="EMBL" id="EFJ46694.1"/>
    </source>
</evidence>
<feature type="region of interest" description="Disordered" evidence="1">
    <location>
        <begin position="275"/>
        <end position="329"/>
    </location>
</feature>
<feature type="non-terminal residue" evidence="3">
    <location>
        <position position="329"/>
    </location>
</feature>
<evidence type="ECO:0000256" key="2">
    <source>
        <dbReference type="SAM" id="Phobius"/>
    </source>
</evidence>
<keyword evidence="4" id="KW-1185">Reference proteome</keyword>
<sequence length="329" mass="34998">MLSSYSSILYLHDRGYSGSLPTWLPSLSGASLHDDALEDRRHPTATPSLIYDITVRYTLQLVTLALTLVLGIALAVGPVTRRALSRTPVSNSTCRNSDHSASSHRVDARGLKSAVRVLSRGSFSALRRMYDSMMSLAGMFGSMGRNNQDRVQRQQQEALLTKNREKLQGFHDIAREAIDRAYNVDLEGRYDAAVRLYNTALEAAKEGLALQVAPSNGLGPKADNVATWRIELEDWKHRLEGRLKAIQSGNLSSPSAPPVRPVPFAAAAAAASKRPHGAAAAAAPSPQPTGRAASGRPAFGAPTAPRPSSAGRIQTRIAAAAAGGSGTKS</sequence>
<dbReference type="AlphaFoldDB" id="D8U0T2"/>
<name>D8U0T2_VOLCA</name>
<evidence type="ECO:0000256" key="1">
    <source>
        <dbReference type="SAM" id="MobiDB-lite"/>
    </source>
</evidence>
<evidence type="ECO:0008006" key="5">
    <source>
        <dbReference type="Google" id="ProtNLM"/>
    </source>
</evidence>
<organism evidence="4">
    <name type="scientific">Volvox carteri f. nagariensis</name>
    <dbReference type="NCBI Taxonomy" id="3068"/>
    <lineage>
        <taxon>Eukaryota</taxon>
        <taxon>Viridiplantae</taxon>
        <taxon>Chlorophyta</taxon>
        <taxon>core chlorophytes</taxon>
        <taxon>Chlorophyceae</taxon>
        <taxon>CS clade</taxon>
        <taxon>Chlamydomonadales</taxon>
        <taxon>Volvocaceae</taxon>
        <taxon>Volvox</taxon>
    </lineage>
</organism>
<proteinExistence type="predicted"/>
<protein>
    <recommendedName>
        <fullName evidence="5">MIT domain-containing protein</fullName>
    </recommendedName>
</protein>
<dbReference type="Proteomes" id="UP000001058">
    <property type="component" value="Unassembled WGS sequence"/>
</dbReference>
<dbReference type="KEGG" id="vcn:VOLCADRAFT_92915"/>